<dbReference type="SUPFAM" id="SSF51735">
    <property type="entry name" value="NAD(P)-binding Rossmann-fold domains"/>
    <property type="match status" value="1"/>
</dbReference>
<dbReference type="AlphaFoldDB" id="A0A167V953"/>
<proteinExistence type="predicted"/>
<dbReference type="PhylomeDB" id="A0A167V953"/>
<evidence type="ECO:0000256" key="1">
    <source>
        <dbReference type="ARBA" id="ARBA00022857"/>
    </source>
</evidence>
<protein>
    <submittedName>
        <fullName evidence="4">Isoflavone reductase-like protein IRL</fullName>
    </submittedName>
</protein>
<keyword evidence="2" id="KW-0560">Oxidoreductase</keyword>
<dbReference type="Gene3D" id="3.90.25.10">
    <property type="entry name" value="UDP-galactose 4-epimerase, domain 1"/>
    <property type="match status" value="1"/>
</dbReference>
<dbReference type="Proteomes" id="UP000076449">
    <property type="component" value="Chromosome I"/>
</dbReference>
<dbReference type="GO" id="GO:0016491">
    <property type="term" value="F:oxidoreductase activity"/>
    <property type="evidence" value="ECO:0007669"/>
    <property type="project" value="UniProtKB-KW"/>
</dbReference>
<gene>
    <name evidence="4" type="ORF">EN45_002810</name>
</gene>
<dbReference type="Pfam" id="PF05368">
    <property type="entry name" value="NmrA"/>
    <property type="match status" value="1"/>
</dbReference>
<dbReference type="PANTHER" id="PTHR47706">
    <property type="entry name" value="NMRA-LIKE FAMILY PROTEIN"/>
    <property type="match status" value="1"/>
</dbReference>
<dbReference type="InterPro" id="IPR008030">
    <property type="entry name" value="NmrA-like"/>
</dbReference>
<evidence type="ECO:0000259" key="3">
    <source>
        <dbReference type="Pfam" id="PF05368"/>
    </source>
</evidence>
<keyword evidence="1" id="KW-0521">NADP</keyword>
<dbReference type="InterPro" id="IPR036291">
    <property type="entry name" value="NAD(P)-bd_dom_sf"/>
</dbReference>
<name>A0A167V953_PENCH</name>
<dbReference type="Gene3D" id="3.40.50.720">
    <property type="entry name" value="NAD(P)-binding Rossmann-like Domain"/>
    <property type="match status" value="1"/>
</dbReference>
<dbReference type="EMBL" id="CM002798">
    <property type="protein sequence ID" value="KZN90169.1"/>
    <property type="molecule type" value="Genomic_DNA"/>
</dbReference>
<dbReference type="InterPro" id="IPR051609">
    <property type="entry name" value="NmrA/Isoflavone_reductase-like"/>
</dbReference>
<feature type="domain" description="NmrA-like" evidence="3">
    <location>
        <begin position="4"/>
        <end position="265"/>
    </location>
</feature>
<sequence>MGFETIALFGATGQVGRYILHAILDCKKQSFHVVQIVSPSDKDAAYQASHTELKVLDLFALEENELCAALRGVDVVISALNGQGLEAQPNIQDAAASAGVKRFYPSEYGMHHIYRKPGDSQGYIHPLWNVKDVFNEKALHHPAIKKGQMTYTLIGCGDFYDQEREKVWCPWTQTNVEKYTLHIVNRPDAEADFTNLRDFGNFVVETLCAPETSENATLNVVSDHISYNEIAALLGKYFQRPVERKVISENEMHDFVANPSTIPRELSAESAFPADFWLLVKAFQGQGRFWRPRGQVHNHLFPGFETTTFEKYFQQRLK</sequence>
<reference evidence="4" key="1">
    <citation type="journal article" date="2014" name="Genome Announc.">
        <title>Complete sequencing and chromosome-scale genome assembly of the industrial progenitor strain P2niaD18 from the penicillin producer Penicillium chrysogenum.</title>
        <authorList>
            <person name="Specht T."/>
            <person name="Dahlmann T.A."/>
            <person name="Zadra I."/>
            <person name="Kurnsteiner H."/>
            <person name="Kuck U."/>
        </authorList>
    </citation>
    <scope>NUCLEOTIDE SEQUENCE [LARGE SCALE GENOMIC DNA]</scope>
    <source>
        <strain evidence="4">P2niaD18</strain>
    </source>
</reference>
<evidence type="ECO:0000313" key="4">
    <source>
        <dbReference type="EMBL" id="KZN90169.1"/>
    </source>
</evidence>
<accession>A0A167V953</accession>
<organism evidence="4">
    <name type="scientific">Penicillium chrysogenum</name>
    <name type="common">Penicillium notatum</name>
    <dbReference type="NCBI Taxonomy" id="5076"/>
    <lineage>
        <taxon>Eukaryota</taxon>
        <taxon>Fungi</taxon>
        <taxon>Dikarya</taxon>
        <taxon>Ascomycota</taxon>
        <taxon>Pezizomycotina</taxon>
        <taxon>Eurotiomycetes</taxon>
        <taxon>Eurotiomycetidae</taxon>
        <taxon>Eurotiales</taxon>
        <taxon>Aspergillaceae</taxon>
        <taxon>Penicillium</taxon>
        <taxon>Penicillium chrysogenum species complex</taxon>
    </lineage>
</organism>
<dbReference type="PANTHER" id="PTHR47706:SF9">
    <property type="entry name" value="NMRA-LIKE DOMAIN-CONTAINING PROTEIN-RELATED"/>
    <property type="match status" value="1"/>
</dbReference>
<evidence type="ECO:0000256" key="2">
    <source>
        <dbReference type="ARBA" id="ARBA00023002"/>
    </source>
</evidence>